<protein>
    <submittedName>
        <fullName evidence="2">Uncharacterized protein</fullName>
    </submittedName>
</protein>
<dbReference type="GeneID" id="33323454"/>
<dbReference type="EMBL" id="CP014854">
    <property type="protein sequence ID" value="ASI98392.1"/>
    <property type="molecule type" value="Genomic_DNA"/>
</dbReference>
<reference evidence="2 3" key="1">
    <citation type="submission" date="2016-03" db="EMBL/GenBank/DDBJ databases">
        <title>Complete genome sequence of Thermococcus celer.</title>
        <authorList>
            <person name="Oger P.M."/>
        </authorList>
    </citation>
    <scope>NUCLEOTIDE SEQUENCE [LARGE SCALE GENOMIC DNA]</scope>
    <source>
        <strain evidence="2 3">Vu 13</strain>
    </source>
</reference>
<feature type="transmembrane region" description="Helical" evidence="1">
    <location>
        <begin position="57"/>
        <end position="75"/>
    </location>
</feature>
<evidence type="ECO:0000313" key="3">
    <source>
        <dbReference type="Proteomes" id="UP000197156"/>
    </source>
</evidence>
<dbReference type="KEGG" id="tce:A3L02_01845"/>
<dbReference type="AlphaFoldDB" id="A0A218P0D4"/>
<name>A0A218P0D4_THECE</name>
<dbReference type="Proteomes" id="UP000197156">
    <property type="component" value="Chromosome"/>
</dbReference>
<dbReference type="InterPro" id="IPR058357">
    <property type="entry name" value="DUF8044"/>
</dbReference>
<keyword evidence="1" id="KW-0472">Membrane</keyword>
<feature type="transmembrane region" description="Helical" evidence="1">
    <location>
        <begin position="7"/>
        <end position="37"/>
    </location>
</feature>
<keyword evidence="3" id="KW-1185">Reference proteome</keyword>
<dbReference type="OrthoDB" id="86141at2157"/>
<sequence length="79" mass="8941">MAMRENVILFLALWVVISALIIPSVEIFLTVALIGILITLEVGEFYLPRDVKSSLKLSAYLLLLVFSFIVAKRVYEIIK</sequence>
<dbReference type="RefSeq" id="WP_054834451.1">
    <property type="nucleotide sequence ID" value="NZ_CP014854.1"/>
</dbReference>
<evidence type="ECO:0000256" key="1">
    <source>
        <dbReference type="SAM" id="Phobius"/>
    </source>
</evidence>
<keyword evidence="1" id="KW-1133">Transmembrane helix</keyword>
<evidence type="ECO:0000313" key="2">
    <source>
        <dbReference type="EMBL" id="ASI98392.1"/>
    </source>
</evidence>
<dbReference type="Pfam" id="PF26161">
    <property type="entry name" value="DUF8044"/>
    <property type="match status" value="1"/>
</dbReference>
<keyword evidence="1" id="KW-0812">Transmembrane</keyword>
<gene>
    <name evidence="2" type="ORF">A3L02_01845</name>
</gene>
<accession>A0A218P0D4</accession>
<proteinExistence type="predicted"/>
<organism evidence="2 3">
    <name type="scientific">Thermococcus celer Vu 13 = JCM 8558</name>
    <dbReference type="NCBI Taxonomy" id="1293037"/>
    <lineage>
        <taxon>Archaea</taxon>
        <taxon>Methanobacteriati</taxon>
        <taxon>Methanobacteriota</taxon>
        <taxon>Thermococci</taxon>
        <taxon>Thermococcales</taxon>
        <taxon>Thermococcaceae</taxon>
        <taxon>Thermococcus</taxon>
    </lineage>
</organism>